<dbReference type="GO" id="GO:0043590">
    <property type="term" value="C:bacterial nucleoid"/>
    <property type="evidence" value="ECO:0007669"/>
    <property type="project" value="TreeGrafter"/>
</dbReference>
<dbReference type="HAMAP" id="MF_00201">
    <property type="entry name" value="RecO"/>
    <property type="match status" value="1"/>
</dbReference>
<proteinExistence type="inferred from homology"/>
<dbReference type="EMBL" id="VFOS01000001">
    <property type="protein sequence ID" value="TQL64181.1"/>
    <property type="molecule type" value="Genomic_DNA"/>
</dbReference>
<evidence type="ECO:0000256" key="4">
    <source>
        <dbReference type="ARBA" id="ARBA00022763"/>
    </source>
</evidence>
<dbReference type="PANTHER" id="PTHR33991:SF1">
    <property type="entry name" value="DNA REPAIR PROTEIN RECO"/>
    <property type="match status" value="1"/>
</dbReference>
<evidence type="ECO:0000313" key="11">
    <source>
        <dbReference type="Proteomes" id="UP000315389"/>
    </source>
</evidence>
<dbReference type="Pfam" id="PF02565">
    <property type="entry name" value="RecO_C"/>
    <property type="match status" value="1"/>
</dbReference>
<keyword evidence="6 8" id="KW-0234">DNA repair</keyword>
<dbReference type="Pfam" id="PF11967">
    <property type="entry name" value="RecO_N"/>
    <property type="match status" value="1"/>
</dbReference>
<protein>
    <recommendedName>
        <fullName evidence="3 8">DNA repair protein RecO</fullName>
    </recommendedName>
    <alternativeName>
        <fullName evidence="7 8">Recombination protein O</fullName>
    </alternativeName>
</protein>
<dbReference type="Gene3D" id="2.40.50.140">
    <property type="entry name" value="Nucleic acid-binding proteins"/>
    <property type="match status" value="1"/>
</dbReference>
<dbReference type="AlphaFoldDB" id="A0A542ZV40"/>
<feature type="domain" description="DNA replication/recombination mediator RecO N-terminal" evidence="9">
    <location>
        <begin position="1"/>
        <end position="77"/>
    </location>
</feature>
<evidence type="ECO:0000256" key="5">
    <source>
        <dbReference type="ARBA" id="ARBA00023172"/>
    </source>
</evidence>
<dbReference type="Gene3D" id="1.20.1440.120">
    <property type="entry name" value="Recombination protein O, C-terminal domain"/>
    <property type="match status" value="1"/>
</dbReference>
<dbReference type="RefSeq" id="WP_142118937.1">
    <property type="nucleotide sequence ID" value="NZ_BAAASV010000003.1"/>
</dbReference>
<evidence type="ECO:0000256" key="6">
    <source>
        <dbReference type="ARBA" id="ARBA00023204"/>
    </source>
</evidence>
<dbReference type="InterPro" id="IPR022572">
    <property type="entry name" value="DNA_rep/recomb_RecO_N"/>
</dbReference>
<reference evidence="10 11" key="1">
    <citation type="submission" date="2019-06" db="EMBL/GenBank/DDBJ databases">
        <title>Sequencing the genomes of 1000 actinobacteria strains.</title>
        <authorList>
            <person name="Klenk H.-P."/>
        </authorList>
    </citation>
    <scope>NUCLEOTIDE SEQUENCE [LARGE SCALE GENOMIC DNA]</scope>
    <source>
        <strain evidence="10 11">DSM 4813</strain>
    </source>
</reference>
<keyword evidence="4 8" id="KW-0227">DNA damage</keyword>
<accession>A0A542ZV40</accession>
<dbReference type="GO" id="GO:0006302">
    <property type="term" value="P:double-strand break repair"/>
    <property type="evidence" value="ECO:0007669"/>
    <property type="project" value="TreeGrafter"/>
</dbReference>
<dbReference type="SUPFAM" id="SSF57863">
    <property type="entry name" value="ArfGap/RecO-like zinc finger"/>
    <property type="match status" value="1"/>
</dbReference>
<dbReference type="NCBIfam" id="TIGR00613">
    <property type="entry name" value="reco"/>
    <property type="match status" value="1"/>
</dbReference>
<dbReference type="Gene3D" id="6.20.220.20">
    <property type="entry name" value="Recombination protein O, zinc-binding domain"/>
    <property type="match status" value="1"/>
</dbReference>
<keyword evidence="5 8" id="KW-0233">DNA recombination</keyword>
<dbReference type="InterPro" id="IPR037278">
    <property type="entry name" value="ARFGAP/RecO"/>
</dbReference>
<evidence type="ECO:0000256" key="1">
    <source>
        <dbReference type="ARBA" id="ARBA00003065"/>
    </source>
</evidence>
<dbReference type="OrthoDB" id="9812244at2"/>
<organism evidence="10 11">
    <name type="scientific">Rarobacter faecitabidus</name>
    <dbReference type="NCBI Taxonomy" id="13243"/>
    <lineage>
        <taxon>Bacteria</taxon>
        <taxon>Bacillati</taxon>
        <taxon>Actinomycetota</taxon>
        <taxon>Actinomycetes</taxon>
        <taxon>Micrococcales</taxon>
        <taxon>Rarobacteraceae</taxon>
        <taxon>Rarobacter</taxon>
    </lineage>
</organism>
<dbReference type="PANTHER" id="PTHR33991">
    <property type="entry name" value="DNA REPAIR PROTEIN RECO"/>
    <property type="match status" value="1"/>
</dbReference>
<comment type="similarity">
    <text evidence="2 8">Belongs to the RecO family.</text>
</comment>
<dbReference type="InterPro" id="IPR003717">
    <property type="entry name" value="RecO"/>
</dbReference>
<comment type="function">
    <text evidence="1 8">Involved in DNA repair and RecF pathway recombination.</text>
</comment>
<name>A0A542ZV40_RARFA</name>
<evidence type="ECO:0000256" key="7">
    <source>
        <dbReference type="ARBA" id="ARBA00033409"/>
    </source>
</evidence>
<sequence>MPLFRDEAIVLRTHKLGESDRIVTMLTRERGKTRAVARGVRKTGSKYGARVEPFMHVDVQTFQGRSLDTITQVETLDALARGICEDYALFTAGTTMLEAAGRIVAAEHEPAIQQYWLLLGGLKTLARGDHSARSVLDSYLLRSIAIAGYAPSFDECARCGAPGPHRAFSAQWGGAVCSNCRPPGSAAPAPEVMSLLGALLAGEWDVIDTATERSSKDASGLVAAFSQFHLERSLRSLPFVEQNWPLSQPTLEAGSA</sequence>
<dbReference type="InterPro" id="IPR012340">
    <property type="entry name" value="NA-bd_OB-fold"/>
</dbReference>
<evidence type="ECO:0000256" key="3">
    <source>
        <dbReference type="ARBA" id="ARBA00021310"/>
    </source>
</evidence>
<dbReference type="SUPFAM" id="SSF50249">
    <property type="entry name" value="Nucleic acid-binding proteins"/>
    <property type="match status" value="1"/>
</dbReference>
<evidence type="ECO:0000256" key="8">
    <source>
        <dbReference type="HAMAP-Rule" id="MF_00201"/>
    </source>
</evidence>
<keyword evidence="11" id="KW-1185">Reference proteome</keyword>
<comment type="caution">
    <text evidence="10">The sequence shown here is derived from an EMBL/GenBank/DDBJ whole genome shotgun (WGS) entry which is preliminary data.</text>
</comment>
<gene>
    <name evidence="8" type="primary">recO</name>
    <name evidence="10" type="ORF">FB461_0672</name>
</gene>
<dbReference type="InterPro" id="IPR042242">
    <property type="entry name" value="RecO_C"/>
</dbReference>
<evidence type="ECO:0000313" key="10">
    <source>
        <dbReference type="EMBL" id="TQL64181.1"/>
    </source>
</evidence>
<dbReference type="Proteomes" id="UP000315389">
    <property type="component" value="Unassembled WGS sequence"/>
</dbReference>
<evidence type="ECO:0000256" key="2">
    <source>
        <dbReference type="ARBA" id="ARBA00007452"/>
    </source>
</evidence>
<evidence type="ECO:0000259" key="9">
    <source>
        <dbReference type="Pfam" id="PF11967"/>
    </source>
</evidence>
<dbReference type="GO" id="GO:0006310">
    <property type="term" value="P:DNA recombination"/>
    <property type="evidence" value="ECO:0007669"/>
    <property type="project" value="UniProtKB-UniRule"/>
</dbReference>